<protein>
    <submittedName>
        <fullName evidence="1">Uncharacterized protein</fullName>
    </submittedName>
</protein>
<name>A0AAN5I9W4_9BILA</name>
<reference evidence="2" key="1">
    <citation type="submission" date="2022-10" db="EMBL/GenBank/DDBJ databases">
        <title>Genome assembly of Pristionchus species.</title>
        <authorList>
            <person name="Yoshida K."/>
            <person name="Sommer R.J."/>
        </authorList>
    </citation>
    <scope>NUCLEOTIDE SEQUENCE [LARGE SCALE GENOMIC DNA]</scope>
    <source>
        <strain evidence="2">RS5460</strain>
    </source>
</reference>
<feature type="non-terminal residue" evidence="1">
    <location>
        <position position="80"/>
    </location>
</feature>
<feature type="non-terminal residue" evidence="1">
    <location>
        <position position="1"/>
    </location>
</feature>
<sequence length="80" mass="9031">TLPHILSLGDRFQMKDVIAQCGTHLMTLSKFSKAEKLHLSDQYRLEKLKNHCLLSYTNATEIGALESAPEFAHFSDKLKA</sequence>
<dbReference type="EMBL" id="BTRK01000005">
    <property type="protein sequence ID" value="GMR55381.1"/>
    <property type="molecule type" value="Genomic_DNA"/>
</dbReference>
<gene>
    <name evidence="1" type="ORF">PMAYCL1PPCAC_25576</name>
</gene>
<dbReference type="Proteomes" id="UP001328107">
    <property type="component" value="Unassembled WGS sequence"/>
</dbReference>
<proteinExistence type="predicted"/>
<organism evidence="1 2">
    <name type="scientific">Pristionchus mayeri</name>
    <dbReference type="NCBI Taxonomy" id="1317129"/>
    <lineage>
        <taxon>Eukaryota</taxon>
        <taxon>Metazoa</taxon>
        <taxon>Ecdysozoa</taxon>
        <taxon>Nematoda</taxon>
        <taxon>Chromadorea</taxon>
        <taxon>Rhabditida</taxon>
        <taxon>Rhabditina</taxon>
        <taxon>Diplogasteromorpha</taxon>
        <taxon>Diplogasteroidea</taxon>
        <taxon>Neodiplogasteridae</taxon>
        <taxon>Pristionchus</taxon>
    </lineage>
</organism>
<dbReference type="PANTHER" id="PTHR22744">
    <property type="entry name" value="HELIX LOOP HELIX PROTEIN 21-RELATED"/>
    <property type="match status" value="1"/>
</dbReference>
<dbReference type="PANTHER" id="PTHR22744:SF14">
    <property type="entry name" value="BTB DOMAIN-CONTAINING PROTEIN-RELATED"/>
    <property type="match status" value="1"/>
</dbReference>
<comment type="caution">
    <text evidence="1">The sequence shown here is derived from an EMBL/GenBank/DDBJ whole genome shotgun (WGS) entry which is preliminary data.</text>
</comment>
<dbReference type="AlphaFoldDB" id="A0AAN5I9W4"/>
<dbReference type="Gene3D" id="3.30.710.10">
    <property type="entry name" value="Potassium Channel Kv1.1, Chain A"/>
    <property type="match status" value="1"/>
</dbReference>
<evidence type="ECO:0000313" key="2">
    <source>
        <dbReference type="Proteomes" id="UP001328107"/>
    </source>
</evidence>
<accession>A0AAN5I9W4</accession>
<dbReference type="InterPro" id="IPR011333">
    <property type="entry name" value="SKP1/BTB/POZ_sf"/>
</dbReference>
<keyword evidence="2" id="KW-1185">Reference proteome</keyword>
<evidence type="ECO:0000313" key="1">
    <source>
        <dbReference type="EMBL" id="GMR55381.1"/>
    </source>
</evidence>